<feature type="domain" description="Histidine kinase" evidence="15">
    <location>
        <begin position="372"/>
        <end position="589"/>
    </location>
</feature>
<keyword evidence="6" id="KW-0808">Transferase</keyword>
<dbReference type="InterPro" id="IPR035965">
    <property type="entry name" value="PAS-like_dom_sf"/>
</dbReference>
<gene>
    <name evidence="18" type="ORF">I5776_05130</name>
</gene>
<dbReference type="InterPro" id="IPR004358">
    <property type="entry name" value="Sig_transdc_His_kin-like_C"/>
</dbReference>
<dbReference type="InterPro" id="IPR050351">
    <property type="entry name" value="BphY/WalK/GraS-like"/>
</dbReference>
<dbReference type="CDD" id="cd06225">
    <property type="entry name" value="HAMP"/>
    <property type="match status" value="1"/>
</dbReference>
<dbReference type="SMART" id="SM00388">
    <property type="entry name" value="HisKA"/>
    <property type="match status" value="1"/>
</dbReference>
<name>A0ABX7E548_9BACI</name>
<keyword evidence="12" id="KW-0902">Two-component regulatory system</keyword>
<evidence type="ECO:0000313" key="18">
    <source>
        <dbReference type="EMBL" id="QQZ10334.1"/>
    </source>
</evidence>
<evidence type="ECO:0000259" key="15">
    <source>
        <dbReference type="PROSITE" id="PS50109"/>
    </source>
</evidence>
<dbReference type="CDD" id="cd00082">
    <property type="entry name" value="HisKA"/>
    <property type="match status" value="1"/>
</dbReference>
<dbReference type="InterPro" id="IPR003661">
    <property type="entry name" value="HisK_dim/P_dom"/>
</dbReference>
<proteinExistence type="predicted"/>
<dbReference type="SUPFAM" id="SSF158472">
    <property type="entry name" value="HAMP domain-like"/>
    <property type="match status" value="1"/>
</dbReference>
<dbReference type="Pfam" id="PF02518">
    <property type="entry name" value="HATPase_c"/>
    <property type="match status" value="1"/>
</dbReference>
<evidence type="ECO:0000256" key="5">
    <source>
        <dbReference type="ARBA" id="ARBA00022553"/>
    </source>
</evidence>
<dbReference type="SUPFAM" id="SSF47384">
    <property type="entry name" value="Homodimeric domain of signal transducing histidine kinase"/>
    <property type="match status" value="1"/>
</dbReference>
<dbReference type="InterPro" id="IPR003594">
    <property type="entry name" value="HATPase_dom"/>
</dbReference>
<dbReference type="InterPro" id="IPR036097">
    <property type="entry name" value="HisK_dim/P_sf"/>
</dbReference>
<dbReference type="InterPro" id="IPR031967">
    <property type="entry name" value="PhoR_single_Cache-like_dom"/>
</dbReference>
<keyword evidence="11 14" id="KW-1133">Transmembrane helix</keyword>
<evidence type="ECO:0000256" key="3">
    <source>
        <dbReference type="ARBA" id="ARBA00012438"/>
    </source>
</evidence>
<evidence type="ECO:0000256" key="1">
    <source>
        <dbReference type="ARBA" id="ARBA00000085"/>
    </source>
</evidence>
<comment type="catalytic activity">
    <reaction evidence="1">
        <text>ATP + protein L-histidine = ADP + protein N-phospho-L-histidine.</text>
        <dbReference type="EC" id="2.7.13.3"/>
    </reaction>
</comment>
<dbReference type="CDD" id="cd00130">
    <property type="entry name" value="PAS"/>
    <property type="match status" value="1"/>
</dbReference>
<dbReference type="InterPro" id="IPR029151">
    <property type="entry name" value="Sensor-like_sf"/>
</dbReference>
<evidence type="ECO:0000313" key="19">
    <source>
        <dbReference type="Proteomes" id="UP000595691"/>
    </source>
</evidence>
<dbReference type="PROSITE" id="PS50109">
    <property type="entry name" value="HIS_KIN"/>
    <property type="match status" value="1"/>
</dbReference>
<sequence>MNKLWLKISFRFLILLFFVLLAIGFFIGDMMKNTYMDMTRNQLFQDANIVSEFINAKEIQKQSIELQTKVESFYAENQPRITIIDVYGDVIADSEDTPAKMENHANRPEFKDIVKRHKKNAESIRYSETLGYNMMYVATPIQNENQIVGVIRVAFTLQNIDHAIKKLWLSLGLAMGITLILASVIAISLAKGITRPIEDIIQVARRLSEKDYSSRVRAKTKGELEQLSIAVNKLAKSLQHQMEEISENQQKLTGVLTNMVSGVMLINPDGRIALVNPAMEKIIGSTADQLRGKLHIEAGKSFGLSQLIDQSLKKKVKIHDEVQMYYPGQRILDAHLAPYVGANGEIKGIITVLHDITDIRRLEKMRSEFVANVSHELKTPITSLKGFAETLLDGAMYDPEIAKSFLTIIHDESERLHRLITDILHLSKIEQHQLPFHPEPLNATDVIYETVDTLQEEINKKQLILKLPTKKPVIIDAEKDRLQQIILNLVANAVTYTPDKGTIEIGIDEKEDQINLTIKDTGIGISQEELPRIFERFYRVDKARSRNSGGTGLGLAIVKHLVESHHGSIQVESEEGKGTQFTITLPKKQSR</sequence>
<keyword evidence="7 14" id="KW-0812">Transmembrane</keyword>
<dbReference type="SMART" id="SM00387">
    <property type="entry name" value="HATPase_c"/>
    <property type="match status" value="1"/>
</dbReference>
<dbReference type="PANTHER" id="PTHR45453:SF1">
    <property type="entry name" value="PHOSPHATE REGULON SENSOR PROTEIN PHOR"/>
    <property type="match status" value="1"/>
</dbReference>
<comment type="subcellular location">
    <subcellularLocation>
        <location evidence="2">Cell membrane</location>
        <topology evidence="2">Multi-pass membrane protein</topology>
    </subcellularLocation>
</comment>
<evidence type="ECO:0000256" key="10">
    <source>
        <dbReference type="ARBA" id="ARBA00022840"/>
    </source>
</evidence>
<feature type="transmembrane region" description="Helical" evidence="14">
    <location>
        <begin position="12"/>
        <end position="31"/>
    </location>
</feature>
<evidence type="ECO:0000256" key="6">
    <source>
        <dbReference type="ARBA" id="ARBA00022679"/>
    </source>
</evidence>
<dbReference type="EMBL" id="CP065425">
    <property type="protein sequence ID" value="QQZ10334.1"/>
    <property type="molecule type" value="Genomic_DNA"/>
</dbReference>
<dbReference type="RefSeq" id="WP_202779276.1">
    <property type="nucleotide sequence ID" value="NZ_CP065425.1"/>
</dbReference>
<dbReference type="SUPFAM" id="SSF55785">
    <property type="entry name" value="PYP-like sensor domain (PAS domain)"/>
    <property type="match status" value="1"/>
</dbReference>
<dbReference type="Gene3D" id="3.30.450.20">
    <property type="entry name" value="PAS domain"/>
    <property type="match status" value="2"/>
</dbReference>
<dbReference type="PANTHER" id="PTHR45453">
    <property type="entry name" value="PHOSPHATE REGULON SENSOR PROTEIN PHOR"/>
    <property type="match status" value="1"/>
</dbReference>
<dbReference type="SUPFAM" id="SSF103190">
    <property type="entry name" value="Sensory domain-like"/>
    <property type="match status" value="1"/>
</dbReference>
<evidence type="ECO:0000256" key="12">
    <source>
        <dbReference type="ARBA" id="ARBA00023012"/>
    </source>
</evidence>
<evidence type="ECO:0000256" key="11">
    <source>
        <dbReference type="ARBA" id="ARBA00022989"/>
    </source>
</evidence>
<reference evidence="18 19" key="1">
    <citation type="submission" date="2020-11" db="EMBL/GenBank/DDBJ databases">
        <title>Taxonomic evaluation of the Bacillus sporothermodurans group of bacteria based on whole genome sequences.</title>
        <authorList>
            <person name="Fiedler G."/>
            <person name="Herbstmann A.-D."/>
            <person name="Doll E."/>
            <person name="Wenning M."/>
            <person name="Brinks E."/>
            <person name="Kabisch J."/>
            <person name="Breitenwieser F."/>
            <person name="Lappann M."/>
            <person name="Boehnlein C."/>
            <person name="Franz C."/>
        </authorList>
    </citation>
    <scope>NUCLEOTIDE SEQUENCE [LARGE SCALE GENOMIC DNA]</scope>
    <source>
        <strain evidence="18 19">JCM 19841</strain>
    </source>
</reference>
<dbReference type="InterPro" id="IPR005467">
    <property type="entry name" value="His_kinase_dom"/>
</dbReference>
<dbReference type="Gene3D" id="6.10.340.10">
    <property type="match status" value="1"/>
</dbReference>
<dbReference type="NCBIfam" id="TIGR00229">
    <property type="entry name" value="sensory_box"/>
    <property type="match status" value="1"/>
</dbReference>
<dbReference type="Pfam" id="PF00512">
    <property type="entry name" value="HisKA"/>
    <property type="match status" value="1"/>
</dbReference>
<dbReference type="Pfam" id="PF16736">
    <property type="entry name" value="sCache_like"/>
    <property type="match status" value="1"/>
</dbReference>
<protein>
    <recommendedName>
        <fullName evidence="3">histidine kinase</fullName>
        <ecNumber evidence="3">2.7.13.3</ecNumber>
    </recommendedName>
</protein>
<dbReference type="SMART" id="SM00091">
    <property type="entry name" value="PAS"/>
    <property type="match status" value="1"/>
</dbReference>
<dbReference type="PROSITE" id="PS50112">
    <property type="entry name" value="PAS"/>
    <property type="match status" value="1"/>
</dbReference>
<evidence type="ECO:0000256" key="7">
    <source>
        <dbReference type="ARBA" id="ARBA00022692"/>
    </source>
</evidence>
<dbReference type="PROSITE" id="PS50885">
    <property type="entry name" value="HAMP"/>
    <property type="match status" value="1"/>
</dbReference>
<keyword evidence="8" id="KW-0547">Nucleotide-binding</keyword>
<keyword evidence="13 14" id="KW-0472">Membrane</keyword>
<evidence type="ECO:0000256" key="4">
    <source>
        <dbReference type="ARBA" id="ARBA00022475"/>
    </source>
</evidence>
<keyword evidence="4" id="KW-1003">Cell membrane</keyword>
<dbReference type="SUPFAM" id="SSF55874">
    <property type="entry name" value="ATPase domain of HSP90 chaperone/DNA topoisomerase II/histidine kinase"/>
    <property type="match status" value="1"/>
</dbReference>
<dbReference type="InterPro" id="IPR003660">
    <property type="entry name" value="HAMP_dom"/>
</dbReference>
<feature type="transmembrane region" description="Helical" evidence="14">
    <location>
        <begin position="167"/>
        <end position="190"/>
    </location>
</feature>
<dbReference type="Pfam" id="PF00672">
    <property type="entry name" value="HAMP"/>
    <property type="match status" value="1"/>
</dbReference>
<dbReference type="PRINTS" id="PR00344">
    <property type="entry name" value="BCTRLSENSOR"/>
</dbReference>
<evidence type="ECO:0000256" key="2">
    <source>
        <dbReference type="ARBA" id="ARBA00004651"/>
    </source>
</evidence>
<dbReference type="EC" id="2.7.13.3" evidence="3"/>
<keyword evidence="5" id="KW-0597">Phosphoprotein</keyword>
<dbReference type="Proteomes" id="UP000595691">
    <property type="component" value="Chromosome"/>
</dbReference>
<evidence type="ECO:0000259" key="17">
    <source>
        <dbReference type="PROSITE" id="PS50885"/>
    </source>
</evidence>
<keyword evidence="10" id="KW-0067">ATP-binding</keyword>
<feature type="domain" description="PAS" evidence="16">
    <location>
        <begin position="248"/>
        <end position="293"/>
    </location>
</feature>
<dbReference type="InterPro" id="IPR036890">
    <property type="entry name" value="HATPase_C_sf"/>
</dbReference>
<dbReference type="InterPro" id="IPR000014">
    <property type="entry name" value="PAS"/>
</dbReference>
<feature type="domain" description="HAMP" evidence="17">
    <location>
        <begin position="191"/>
        <end position="243"/>
    </location>
</feature>
<keyword evidence="9" id="KW-0418">Kinase</keyword>
<evidence type="ECO:0000256" key="9">
    <source>
        <dbReference type="ARBA" id="ARBA00022777"/>
    </source>
</evidence>
<dbReference type="Gene3D" id="1.10.287.130">
    <property type="match status" value="1"/>
</dbReference>
<keyword evidence="19" id="KW-1185">Reference proteome</keyword>
<dbReference type="CDD" id="cd00075">
    <property type="entry name" value="HATPase"/>
    <property type="match status" value="1"/>
</dbReference>
<dbReference type="Pfam" id="PF13426">
    <property type="entry name" value="PAS_9"/>
    <property type="match status" value="1"/>
</dbReference>
<dbReference type="Gene3D" id="3.30.565.10">
    <property type="entry name" value="Histidine kinase-like ATPase, C-terminal domain"/>
    <property type="match status" value="1"/>
</dbReference>
<evidence type="ECO:0000259" key="16">
    <source>
        <dbReference type="PROSITE" id="PS50112"/>
    </source>
</evidence>
<evidence type="ECO:0000256" key="8">
    <source>
        <dbReference type="ARBA" id="ARBA00022741"/>
    </source>
</evidence>
<dbReference type="SMART" id="SM00304">
    <property type="entry name" value="HAMP"/>
    <property type="match status" value="1"/>
</dbReference>
<evidence type="ECO:0000256" key="13">
    <source>
        <dbReference type="ARBA" id="ARBA00023136"/>
    </source>
</evidence>
<evidence type="ECO:0000256" key="14">
    <source>
        <dbReference type="SAM" id="Phobius"/>
    </source>
</evidence>
<dbReference type="NCBIfam" id="NF046044">
    <property type="entry name" value="PnpS"/>
    <property type="match status" value="1"/>
</dbReference>
<accession>A0ABX7E548</accession>
<organism evidence="18 19">
    <name type="scientific">Heyndrickxia vini</name>
    <dbReference type="NCBI Taxonomy" id="1476025"/>
    <lineage>
        <taxon>Bacteria</taxon>
        <taxon>Bacillati</taxon>
        <taxon>Bacillota</taxon>
        <taxon>Bacilli</taxon>
        <taxon>Bacillales</taxon>
        <taxon>Bacillaceae</taxon>
        <taxon>Heyndrickxia</taxon>
    </lineage>
</organism>